<evidence type="ECO:0000313" key="8">
    <source>
        <dbReference type="Proteomes" id="UP001617669"/>
    </source>
</evidence>
<dbReference type="SUPFAM" id="SSF54611">
    <property type="entry name" value="SecB-like"/>
    <property type="match status" value="1"/>
</dbReference>
<dbReference type="InterPro" id="IPR003708">
    <property type="entry name" value="SecB"/>
</dbReference>
<dbReference type="NCBIfam" id="NF004392">
    <property type="entry name" value="PRK05751.1-3"/>
    <property type="match status" value="1"/>
</dbReference>
<name>A0ABW8GNX6_9PROT</name>
<comment type="subunit">
    <text evidence="6">Homotetramer, a dimer of dimers. One homotetramer interacts with 1 SecA dimer.</text>
</comment>
<organism evidence="7 8">
    <name type="scientific">Methylobacillus methanolivorans</name>
    <dbReference type="NCBI Taxonomy" id="1848927"/>
    <lineage>
        <taxon>Bacteria</taxon>
        <taxon>Pseudomonadati</taxon>
        <taxon>Pseudomonadota</taxon>
        <taxon>Betaproteobacteria</taxon>
        <taxon>Nitrosomonadales</taxon>
        <taxon>Methylophilaceae</taxon>
        <taxon>Methylobacillus</taxon>
    </lineage>
</organism>
<dbReference type="InterPro" id="IPR035958">
    <property type="entry name" value="SecB-like_sf"/>
</dbReference>
<evidence type="ECO:0000256" key="6">
    <source>
        <dbReference type="HAMAP-Rule" id="MF_00821"/>
    </source>
</evidence>
<dbReference type="PANTHER" id="PTHR36918">
    <property type="match status" value="1"/>
</dbReference>
<dbReference type="Pfam" id="PF02556">
    <property type="entry name" value="SecB"/>
    <property type="match status" value="1"/>
</dbReference>
<keyword evidence="3 6" id="KW-0653">Protein transport</keyword>
<protein>
    <recommendedName>
        <fullName evidence="6">Protein-export protein SecB</fullName>
    </recommendedName>
</protein>
<proteinExistence type="inferred from homology"/>
<comment type="similarity">
    <text evidence="1 6">Belongs to the SecB family.</text>
</comment>
<accession>A0ABW8GNX6</accession>
<keyword evidence="5 6" id="KW-0143">Chaperone</keyword>
<dbReference type="HAMAP" id="MF_00821">
    <property type="entry name" value="SecB"/>
    <property type="match status" value="1"/>
</dbReference>
<gene>
    <name evidence="6 7" type="primary">secB</name>
    <name evidence="7" type="ORF">ACIKP9_12905</name>
</gene>
<dbReference type="EMBL" id="JBIWXY010000003">
    <property type="protein sequence ID" value="MFJ5447134.1"/>
    <property type="molecule type" value="Genomic_DNA"/>
</dbReference>
<keyword evidence="2 6" id="KW-0813">Transport</keyword>
<evidence type="ECO:0000313" key="7">
    <source>
        <dbReference type="EMBL" id="MFJ5447134.1"/>
    </source>
</evidence>
<keyword evidence="4 6" id="KW-0811">Translocation</keyword>
<keyword evidence="8" id="KW-1185">Reference proteome</keyword>
<dbReference type="NCBIfam" id="NF004394">
    <property type="entry name" value="PRK05751.1-5"/>
    <property type="match status" value="1"/>
</dbReference>
<evidence type="ECO:0000256" key="5">
    <source>
        <dbReference type="ARBA" id="ARBA00023186"/>
    </source>
</evidence>
<keyword evidence="6" id="KW-0963">Cytoplasm</keyword>
<dbReference type="RefSeq" id="WP_230348882.1">
    <property type="nucleotide sequence ID" value="NZ_JBIWXY010000003.1"/>
</dbReference>
<dbReference type="NCBIfam" id="TIGR00809">
    <property type="entry name" value="secB"/>
    <property type="match status" value="1"/>
</dbReference>
<sequence length="157" mass="17306">MAEEQAVAQEQQPAFGIEKVYVKDLSLEIPHAPQIFIQREAPQVAIELSNAMTQLEEGIYEVVVTVTVTSKIADKTVFLVEVAQAGIFQIRNVPEDNLDIILGVTCPNIIFPYARETISDIVTRAGFPPVLLNPVNFEALYAQQKQEQAKANGATTH</sequence>
<evidence type="ECO:0000256" key="3">
    <source>
        <dbReference type="ARBA" id="ARBA00022927"/>
    </source>
</evidence>
<evidence type="ECO:0000256" key="1">
    <source>
        <dbReference type="ARBA" id="ARBA00009990"/>
    </source>
</evidence>
<dbReference type="PRINTS" id="PR01594">
    <property type="entry name" value="SECBCHAPRONE"/>
</dbReference>
<evidence type="ECO:0000256" key="4">
    <source>
        <dbReference type="ARBA" id="ARBA00023010"/>
    </source>
</evidence>
<dbReference type="PANTHER" id="PTHR36918:SF1">
    <property type="entry name" value="PROTEIN-EXPORT PROTEIN SECB"/>
    <property type="match status" value="1"/>
</dbReference>
<dbReference type="NCBIfam" id="NF004393">
    <property type="entry name" value="PRK05751.1-4"/>
    <property type="match status" value="1"/>
</dbReference>
<dbReference type="Gene3D" id="3.10.420.10">
    <property type="entry name" value="SecB-like"/>
    <property type="match status" value="1"/>
</dbReference>
<reference evidence="7 8" key="1">
    <citation type="submission" date="2024-11" db="EMBL/GenBank/DDBJ databases">
        <authorList>
            <person name="Kaparullina E.N."/>
            <person name="Delegan Y.A."/>
            <person name="Doronina N.V."/>
        </authorList>
    </citation>
    <scope>NUCLEOTIDE SEQUENCE [LARGE SCALE GENOMIC DNA]</scope>
    <source>
        <strain evidence="7 8">7sh_L</strain>
    </source>
</reference>
<dbReference type="Proteomes" id="UP001617669">
    <property type="component" value="Unassembled WGS sequence"/>
</dbReference>
<comment type="function">
    <text evidence="6">One of the proteins required for the normal export of preproteins out of the cell cytoplasm. It is a molecular chaperone that binds to a subset of precursor proteins, maintaining them in a translocation-competent state. It also specifically binds to its receptor SecA.</text>
</comment>
<comment type="subcellular location">
    <subcellularLocation>
        <location evidence="6">Cytoplasm</location>
    </subcellularLocation>
</comment>
<evidence type="ECO:0000256" key="2">
    <source>
        <dbReference type="ARBA" id="ARBA00022448"/>
    </source>
</evidence>
<comment type="caution">
    <text evidence="7">The sequence shown here is derived from an EMBL/GenBank/DDBJ whole genome shotgun (WGS) entry which is preliminary data.</text>
</comment>